<keyword evidence="3" id="KW-0812">Transmembrane</keyword>
<keyword evidence="7" id="KW-1185">Reference proteome</keyword>
<gene>
    <name evidence="6" type="ORF">SAMN04488059_10539</name>
    <name evidence="5" type="ORF">WH91_07185</name>
</gene>
<evidence type="ECO:0000313" key="5">
    <source>
        <dbReference type="EMBL" id="KKC33735.1"/>
    </source>
</evidence>
<dbReference type="InterPro" id="IPR029058">
    <property type="entry name" value="AB_hydrolase_fold"/>
</dbReference>
<dbReference type="RefSeq" id="WP_046170306.1">
    <property type="nucleotide sequence ID" value="NZ_FOMB01000005.1"/>
</dbReference>
<dbReference type="EMBL" id="FOMB01000005">
    <property type="protein sequence ID" value="SFC42557.1"/>
    <property type="molecule type" value="Genomic_DNA"/>
</dbReference>
<evidence type="ECO:0000256" key="2">
    <source>
        <dbReference type="ARBA" id="ARBA00038115"/>
    </source>
</evidence>
<dbReference type="Pfam" id="PF00561">
    <property type="entry name" value="Abhydrolase_1"/>
    <property type="match status" value="1"/>
</dbReference>
<dbReference type="EMBL" id="LAPV01000084">
    <property type="protein sequence ID" value="KKC33735.1"/>
    <property type="molecule type" value="Genomic_DNA"/>
</dbReference>
<feature type="transmembrane region" description="Helical" evidence="3">
    <location>
        <begin position="402"/>
        <end position="426"/>
    </location>
</feature>
<dbReference type="AlphaFoldDB" id="A0A0F5PYQ7"/>
<dbReference type="PANTHER" id="PTHR22946:SF9">
    <property type="entry name" value="POLYKETIDE TRANSFERASE AF380"/>
    <property type="match status" value="1"/>
</dbReference>
<evidence type="ECO:0000313" key="6">
    <source>
        <dbReference type="EMBL" id="SFC42557.1"/>
    </source>
</evidence>
<feature type="transmembrane region" description="Helical" evidence="3">
    <location>
        <begin position="446"/>
        <end position="466"/>
    </location>
</feature>
<keyword evidence="1 6" id="KW-0378">Hydrolase</keyword>
<feature type="transmembrane region" description="Helical" evidence="3">
    <location>
        <begin position="546"/>
        <end position="565"/>
    </location>
</feature>
<accession>A0A0F5PYQ7</accession>
<feature type="transmembrane region" description="Helical" evidence="3">
    <location>
        <begin position="332"/>
        <end position="352"/>
    </location>
</feature>
<comment type="similarity">
    <text evidence="2">Belongs to the AB hydrolase superfamily. FUS2 hydrolase family.</text>
</comment>
<dbReference type="SUPFAM" id="SSF53474">
    <property type="entry name" value="alpha/beta-Hydrolases"/>
    <property type="match status" value="1"/>
</dbReference>
<feature type="transmembrane region" description="Helical" evidence="3">
    <location>
        <begin position="7"/>
        <end position="25"/>
    </location>
</feature>
<feature type="transmembrane region" description="Helical" evidence="3">
    <location>
        <begin position="286"/>
        <end position="312"/>
    </location>
</feature>
<feature type="transmembrane region" description="Helical" evidence="3">
    <location>
        <begin position="478"/>
        <end position="500"/>
    </location>
</feature>
<reference evidence="6 8" key="2">
    <citation type="submission" date="2016-10" db="EMBL/GenBank/DDBJ databases">
        <authorList>
            <person name="de Groot N.N."/>
        </authorList>
    </citation>
    <scope>NUCLEOTIDE SEQUENCE [LARGE SCALE GENOMIC DNA]</scope>
    <source>
        <strain evidence="6 8">CGMCC 1.10210</strain>
    </source>
</reference>
<dbReference type="InterPro" id="IPR000073">
    <property type="entry name" value="AB_hydrolase_1"/>
</dbReference>
<organism evidence="6 8">
    <name type="scientific">Devosia psychrophila</name>
    <dbReference type="NCBI Taxonomy" id="728005"/>
    <lineage>
        <taxon>Bacteria</taxon>
        <taxon>Pseudomonadati</taxon>
        <taxon>Pseudomonadota</taxon>
        <taxon>Alphaproteobacteria</taxon>
        <taxon>Hyphomicrobiales</taxon>
        <taxon>Devosiaceae</taxon>
        <taxon>Devosia</taxon>
    </lineage>
</organism>
<keyword evidence="3" id="KW-0472">Membrane</keyword>
<dbReference type="Gene3D" id="3.40.50.1820">
    <property type="entry name" value="alpha/beta hydrolase"/>
    <property type="match status" value="1"/>
</dbReference>
<reference evidence="5 7" key="1">
    <citation type="submission" date="2015-03" db="EMBL/GenBank/DDBJ databases">
        <authorList>
            <person name="Lepp D."/>
            <person name="Hassan Y.I."/>
            <person name="Li X.-Z."/>
            <person name="Zhou T."/>
        </authorList>
    </citation>
    <scope>NUCLEOTIDE SEQUENCE [LARGE SCALE GENOMIC DNA]</scope>
    <source>
        <strain evidence="5 7">Cr7-05</strain>
    </source>
</reference>
<dbReference type="PANTHER" id="PTHR22946">
    <property type="entry name" value="DIENELACTONE HYDROLASE DOMAIN-CONTAINING PROTEIN-RELATED"/>
    <property type="match status" value="1"/>
</dbReference>
<dbReference type="STRING" id="728005.SAMN04488059_10539"/>
<dbReference type="GO" id="GO:0052689">
    <property type="term" value="F:carboxylic ester hydrolase activity"/>
    <property type="evidence" value="ECO:0007669"/>
    <property type="project" value="UniProtKB-ARBA"/>
</dbReference>
<protein>
    <submittedName>
        <fullName evidence="6">Alpha/beta hydrolase family protein</fullName>
    </submittedName>
</protein>
<dbReference type="Proteomes" id="UP000033519">
    <property type="component" value="Unassembled WGS sequence"/>
</dbReference>
<evidence type="ECO:0000313" key="8">
    <source>
        <dbReference type="Proteomes" id="UP000182258"/>
    </source>
</evidence>
<evidence type="ECO:0000259" key="4">
    <source>
        <dbReference type="Pfam" id="PF00561"/>
    </source>
</evidence>
<proteinExistence type="inferred from homology"/>
<evidence type="ECO:0000313" key="7">
    <source>
        <dbReference type="Proteomes" id="UP000033519"/>
    </source>
</evidence>
<evidence type="ECO:0000256" key="3">
    <source>
        <dbReference type="SAM" id="Phobius"/>
    </source>
</evidence>
<name>A0A0F5PYQ7_9HYPH</name>
<evidence type="ECO:0000256" key="1">
    <source>
        <dbReference type="ARBA" id="ARBA00022801"/>
    </source>
</evidence>
<keyword evidence="3" id="KW-1133">Transmembrane helix</keyword>
<dbReference type="Proteomes" id="UP000182258">
    <property type="component" value="Unassembled WGS sequence"/>
</dbReference>
<dbReference type="OrthoDB" id="9805123at2"/>
<feature type="transmembrane region" description="Helical" evidence="3">
    <location>
        <begin position="372"/>
        <end position="390"/>
    </location>
</feature>
<feature type="transmembrane region" description="Helical" evidence="3">
    <location>
        <begin position="520"/>
        <end position="539"/>
    </location>
</feature>
<sequence>MLRKYRLFHLGWVIILIGALLAHFIQTSGGIAIKDVRFTGNNGQTLSGLLYVPPGVTNENKAPAILAVHGYINSRETQSGFAIEYARRGYIVLALDQSGHGYSEGAAFSNGFGGPGGLAYLRSLDIVDVDNIGLEGHSMGGWTILAAASAMPDGYKAMVLEGSSTGAPFAADGTTAWPRNLAVVFSKYDEFSQLMWNVDRAQDVATSPKLQAVFGTTDAIVPGQLYGDIAAGTARQLQTPNTTHPGDHLSPEAIGHSIDWFAQTLEGSEALPSSNQIWLWKEIGTLIALVGFVVLLAGTFDMLLAAPAFAGLRNVSPENPSATAYVKRTPKWWLVLAISAFVPVLSYYAFLYWGGLLLPASAIFPQTITSQIAFWAVLNGVIVFALGFVLKGDKVSARGNIWLSVLIALATVGIGYLFVIAADFLFKVDFRFWVVALKPMSLMQAKIALVYLVPFTVFFVLALRGLHTGLSVSGDSRLVQYASNIGALALGFLVFLAFQYGTLLITGHLFSMNEPLNTVVAMQFLPLMAIIAFLSTFAYRRTGSYLPGALINALFVTWYIVAGQATQFPV</sequence>
<dbReference type="PATRIC" id="fig|728005.3.peg.3939"/>
<feature type="domain" description="AB hydrolase-1" evidence="4">
    <location>
        <begin position="63"/>
        <end position="167"/>
    </location>
</feature>
<dbReference type="InterPro" id="IPR050261">
    <property type="entry name" value="FrsA_esterase"/>
</dbReference>